<organism evidence="4 5">
    <name type="scientific">Coccomyxa viridis</name>
    <dbReference type="NCBI Taxonomy" id="1274662"/>
    <lineage>
        <taxon>Eukaryota</taxon>
        <taxon>Viridiplantae</taxon>
        <taxon>Chlorophyta</taxon>
        <taxon>core chlorophytes</taxon>
        <taxon>Trebouxiophyceae</taxon>
        <taxon>Trebouxiophyceae incertae sedis</taxon>
        <taxon>Coccomyxaceae</taxon>
        <taxon>Coccomyxa</taxon>
    </lineage>
</organism>
<keyword evidence="2" id="KW-0175">Coiled coil</keyword>
<feature type="compositionally biased region" description="Low complexity" evidence="3">
    <location>
        <begin position="468"/>
        <end position="505"/>
    </location>
</feature>
<feature type="region of interest" description="Disordered" evidence="3">
    <location>
        <begin position="451"/>
        <end position="552"/>
    </location>
</feature>
<name>A0ABP1GF21_9CHLO</name>
<proteinExistence type="inferred from homology"/>
<dbReference type="InterPro" id="IPR007145">
    <property type="entry name" value="MAP65_Ase1_PRC1"/>
</dbReference>
<dbReference type="EMBL" id="CAXHTA020000021">
    <property type="protein sequence ID" value="CAL5229870.1"/>
    <property type="molecule type" value="Genomic_DNA"/>
</dbReference>
<comment type="similarity">
    <text evidence="1">Belongs to the MAP65/ASE1 family.</text>
</comment>
<dbReference type="Gene3D" id="1.20.58.1520">
    <property type="match status" value="1"/>
</dbReference>
<evidence type="ECO:0000256" key="3">
    <source>
        <dbReference type="SAM" id="MobiDB-lite"/>
    </source>
</evidence>
<evidence type="ECO:0000313" key="5">
    <source>
        <dbReference type="Proteomes" id="UP001497392"/>
    </source>
</evidence>
<dbReference type="Pfam" id="PF03999">
    <property type="entry name" value="MAP65_ASE1"/>
    <property type="match status" value="1"/>
</dbReference>
<comment type="caution">
    <text evidence="4">The sequence shown here is derived from an EMBL/GenBank/DDBJ whole genome shotgun (WGS) entry which is preliminary data.</text>
</comment>
<keyword evidence="5" id="KW-1185">Reference proteome</keyword>
<feature type="coiled-coil region" evidence="2">
    <location>
        <begin position="136"/>
        <end position="174"/>
    </location>
</feature>
<feature type="region of interest" description="Disordered" evidence="3">
    <location>
        <begin position="568"/>
        <end position="631"/>
    </location>
</feature>
<feature type="compositionally biased region" description="Low complexity" evidence="3">
    <location>
        <begin position="611"/>
        <end position="620"/>
    </location>
</feature>
<evidence type="ECO:0000313" key="4">
    <source>
        <dbReference type="EMBL" id="CAL5229870.1"/>
    </source>
</evidence>
<sequence length="631" mass="68237">MQKVWQDLEVSESARQVALGEAMAQACHAWSSALSRCTQHRTEVAEQISALLDQTGMIADELGEASSLGSREKAVGSTIVAQRQVAEKQLAEWKERRTARLSQVEELQAEMNGLRSRVGLQTGALLGRQVLTQDAMEAQRIEIARLQEECAQRMQTLEGMLASLSAQCAELGEDLGALAAEAHPSLRGLRDMDGAVQGLSDAADLSDRTFKALDDKAARLRKLKAERRRQAGALLGILKNLCNVLEIKPDSVEQRSCISLIESAACVHTASLDKVKAEIEALHGRKAEAMRAMTQAQHRELEDICTASHMAVPPLPSTPSAEAGLSGAALCDQVAEMMAKVAEQVREAEEEAERRGPVLTALQDLASMRTECAWLASYEKDDARFKGRDANRNLQRSLKAGKVRERLPSAVQQLAGAVEQWQDERGSAFMHDGQPLQEVLSTMLEEIQAEARQRMDHHKSQGSRRGSDAGAGAQGGAIAFGRRQAAPARGTPSASRTPASSAKASGQKQMPKVPKLPLSTDQKTEGDVRPLSVRAELTPPLTARKTQNSRLKGLNEKVERLLQSCSPAQGMTTPASEVSQGSPHRRLHSPAMPFLDVTPVSTQTRPDRLSPSKLVSPLSVTAAAGKWDAKT</sequence>
<evidence type="ECO:0000256" key="2">
    <source>
        <dbReference type="SAM" id="Coils"/>
    </source>
</evidence>
<evidence type="ECO:0000256" key="1">
    <source>
        <dbReference type="ARBA" id="ARBA00006187"/>
    </source>
</evidence>
<protein>
    <submittedName>
        <fullName evidence="4">G13281 protein</fullName>
    </submittedName>
</protein>
<dbReference type="PANTHER" id="PTHR19321:SF41">
    <property type="entry name" value="FASCETTO-RELATED"/>
    <property type="match status" value="1"/>
</dbReference>
<reference evidence="4 5" key="1">
    <citation type="submission" date="2024-06" db="EMBL/GenBank/DDBJ databases">
        <authorList>
            <person name="Kraege A."/>
            <person name="Thomma B."/>
        </authorList>
    </citation>
    <scope>NUCLEOTIDE SEQUENCE [LARGE SCALE GENOMIC DNA]</scope>
</reference>
<dbReference type="Proteomes" id="UP001497392">
    <property type="component" value="Unassembled WGS sequence"/>
</dbReference>
<feature type="compositionally biased region" description="Polar residues" evidence="3">
    <location>
        <begin position="568"/>
        <end position="582"/>
    </location>
</feature>
<dbReference type="PANTHER" id="PTHR19321">
    <property type="entry name" value="PROTEIN REGULATOR OF CYTOKINESIS 1 PRC1-RELATED"/>
    <property type="match status" value="1"/>
</dbReference>
<gene>
    <name evidence="4" type="primary">g13281</name>
    <name evidence="4" type="ORF">VP750_LOCUS11776</name>
</gene>
<accession>A0ABP1GF21</accession>